<comment type="subcellular location">
    <subcellularLocation>
        <location evidence="1">Nucleus</location>
    </subcellularLocation>
</comment>
<dbReference type="EMBL" id="JANBPT010000626">
    <property type="protein sequence ID" value="KAJ1915517.1"/>
    <property type="molecule type" value="Genomic_DNA"/>
</dbReference>
<evidence type="ECO:0000313" key="5">
    <source>
        <dbReference type="EMBL" id="KAJ1915517.1"/>
    </source>
</evidence>
<dbReference type="SUPFAM" id="SSF89550">
    <property type="entry name" value="PHP domain-like"/>
    <property type="match status" value="1"/>
</dbReference>
<keyword evidence="5" id="KW-0378">Hydrolase</keyword>
<keyword evidence="3" id="KW-0819">tRNA processing</keyword>
<dbReference type="Gene3D" id="3.20.20.140">
    <property type="entry name" value="Metal-dependent hydrolases"/>
    <property type="match status" value="1"/>
</dbReference>
<gene>
    <name evidence="5" type="primary">RPP1_2</name>
    <name evidence="5" type="ORF">IWQ60_008408</name>
</gene>
<dbReference type="Proteomes" id="UP001150569">
    <property type="component" value="Unassembled WGS sequence"/>
</dbReference>
<feature type="region of interest" description="Disordered" evidence="4">
    <location>
        <begin position="275"/>
        <end position="308"/>
    </location>
</feature>
<keyword evidence="6" id="KW-1185">Reference proteome</keyword>
<sequence>MFCDLNLAYPVVDRRPVEDRAALAQAEGLVQQAYDLGYQVVAFSQIVTSPINLRSIAPIKTFTLARSGQPSARHDRGATPLMLGKAFTHRSADVTSIYQLRRITVVADKPGIPSKADMVALNKLDYDIVAVQPLDNASFDWVCENAEVDIITFNLAERHEIRLKHTTVGVAVSRGVHFELNYGDCLRNSTARRQLLNWGHDLFRLTGGKNLIFSSNATRALELRGPYDVMNLGNLFEQSMSVMKSGLTTGPRSVLYHAETRRYTHKSAVMAISENPAIPGENQGADGATAKRGPAGITPGKGKKARVG</sequence>
<reference evidence="5" key="1">
    <citation type="submission" date="2022-07" db="EMBL/GenBank/DDBJ databases">
        <title>Phylogenomic reconstructions and comparative analyses of Kickxellomycotina fungi.</title>
        <authorList>
            <person name="Reynolds N.K."/>
            <person name="Stajich J.E."/>
            <person name="Barry K."/>
            <person name="Grigoriev I.V."/>
            <person name="Crous P."/>
            <person name="Smith M.E."/>
        </authorList>
    </citation>
    <scope>NUCLEOTIDE SEQUENCE</scope>
    <source>
        <strain evidence="5">RSA 861</strain>
    </source>
</reference>
<protein>
    <submittedName>
        <fullName evidence="5">RNA-binding RNA processing protein rpp1</fullName>
        <ecNumber evidence="5">3.1.26.5</ecNumber>
    </submittedName>
</protein>
<dbReference type="GO" id="GO:0008033">
    <property type="term" value="P:tRNA processing"/>
    <property type="evidence" value="ECO:0007669"/>
    <property type="project" value="UniProtKB-KW"/>
</dbReference>
<evidence type="ECO:0000256" key="4">
    <source>
        <dbReference type="SAM" id="MobiDB-lite"/>
    </source>
</evidence>
<comment type="caution">
    <text evidence="5">The sequence shown here is derived from an EMBL/GenBank/DDBJ whole genome shotgun (WGS) entry which is preliminary data.</text>
</comment>
<accession>A0A9W7ZWN7</accession>
<evidence type="ECO:0000256" key="2">
    <source>
        <dbReference type="ARBA" id="ARBA00007331"/>
    </source>
</evidence>
<dbReference type="PANTHER" id="PTHR13031:SF0">
    <property type="entry name" value="RIBONUCLEASE P PROTEIN SUBUNIT P30"/>
    <property type="match status" value="1"/>
</dbReference>
<dbReference type="EC" id="3.1.26.5" evidence="5"/>
<dbReference type="PANTHER" id="PTHR13031">
    <property type="entry name" value="RIBONUCLEASE P SUBUNIT P30"/>
    <property type="match status" value="1"/>
</dbReference>
<comment type="similarity">
    <text evidence="2">Belongs to the eukaryotic/archaeal RNase P protein component 3 family.</text>
</comment>
<evidence type="ECO:0000313" key="6">
    <source>
        <dbReference type="Proteomes" id="UP001150569"/>
    </source>
</evidence>
<evidence type="ECO:0000256" key="3">
    <source>
        <dbReference type="ARBA" id="ARBA00022694"/>
    </source>
</evidence>
<dbReference type="GO" id="GO:0005655">
    <property type="term" value="C:nucleolar ribonuclease P complex"/>
    <property type="evidence" value="ECO:0007669"/>
    <property type="project" value="TreeGrafter"/>
</dbReference>
<name>A0A9W7ZWN7_9FUNG</name>
<dbReference type="InterPro" id="IPR016195">
    <property type="entry name" value="Pol/histidinol_Pase-like"/>
</dbReference>
<proteinExistence type="inferred from homology"/>
<dbReference type="InterPro" id="IPR002738">
    <property type="entry name" value="RNase_P_p30"/>
</dbReference>
<dbReference type="GO" id="GO:0003723">
    <property type="term" value="F:RNA binding"/>
    <property type="evidence" value="ECO:0007669"/>
    <property type="project" value="TreeGrafter"/>
</dbReference>
<dbReference type="AlphaFoldDB" id="A0A9W7ZWN7"/>
<dbReference type="GO" id="GO:0004526">
    <property type="term" value="F:ribonuclease P activity"/>
    <property type="evidence" value="ECO:0007669"/>
    <property type="project" value="UniProtKB-EC"/>
</dbReference>
<dbReference type="OrthoDB" id="17948at2759"/>
<evidence type="ECO:0000256" key="1">
    <source>
        <dbReference type="ARBA" id="ARBA00004123"/>
    </source>
</evidence>
<dbReference type="Pfam" id="PF01876">
    <property type="entry name" value="RNase_P_p30"/>
    <property type="match status" value="1"/>
</dbReference>
<organism evidence="5 6">
    <name type="scientific">Tieghemiomyces parasiticus</name>
    <dbReference type="NCBI Taxonomy" id="78921"/>
    <lineage>
        <taxon>Eukaryota</taxon>
        <taxon>Fungi</taxon>
        <taxon>Fungi incertae sedis</taxon>
        <taxon>Zoopagomycota</taxon>
        <taxon>Kickxellomycotina</taxon>
        <taxon>Dimargaritomycetes</taxon>
        <taxon>Dimargaritales</taxon>
        <taxon>Dimargaritaceae</taxon>
        <taxon>Tieghemiomyces</taxon>
    </lineage>
</organism>